<dbReference type="AlphaFoldDB" id="A0A124GN22"/>
<dbReference type="EMBL" id="LKAM01000007">
    <property type="protein sequence ID" value="KUM47436.1"/>
    <property type="molecule type" value="Genomic_DNA"/>
</dbReference>
<name>A0A124GN22_PICGL</name>
<comment type="caution">
    <text evidence="2">The sequence shown here is derived from an EMBL/GenBank/DDBJ whole genome shotgun (WGS) entry which is preliminary data.</text>
</comment>
<feature type="region of interest" description="Disordered" evidence="1">
    <location>
        <begin position="1"/>
        <end position="39"/>
    </location>
</feature>
<gene>
    <name evidence="2" type="ORF">ABT39_MTgene5622</name>
</gene>
<accession>A0A124GN22</accession>
<evidence type="ECO:0000256" key="1">
    <source>
        <dbReference type="SAM" id="MobiDB-lite"/>
    </source>
</evidence>
<keyword evidence="2" id="KW-0496">Mitochondrion</keyword>
<sequence>MTRLQSIEFKRSRHRRKRHARVERDPLKAGDRVPSLSRVPTQEQLKHGWIQARLLHLANERPTPQLTKKVGYPFAATNSINIK</sequence>
<organism evidence="2">
    <name type="scientific">Picea glauca</name>
    <name type="common">White spruce</name>
    <name type="synonym">Pinus glauca</name>
    <dbReference type="NCBI Taxonomy" id="3330"/>
    <lineage>
        <taxon>Eukaryota</taxon>
        <taxon>Viridiplantae</taxon>
        <taxon>Streptophyta</taxon>
        <taxon>Embryophyta</taxon>
        <taxon>Tracheophyta</taxon>
        <taxon>Spermatophyta</taxon>
        <taxon>Pinopsida</taxon>
        <taxon>Pinidae</taxon>
        <taxon>Conifers I</taxon>
        <taxon>Pinales</taxon>
        <taxon>Pinaceae</taxon>
        <taxon>Picea</taxon>
    </lineage>
</organism>
<protein>
    <submittedName>
        <fullName evidence="2">Uncharacterized protein</fullName>
    </submittedName>
</protein>
<reference evidence="2" key="1">
    <citation type="journal article" date="2015" name="Genome Biol. Evol.">
        <title>Organellar Genomes of White Spruce (Picea glauca): Assembly and Annotation.</title>
        <authorList>
            <person name="Jackman S.D."/>
            <person name="Warren R.L."/>
            <person name="Gibb E.A."/>
            <person name="Vandervalk B.P."/>
            <person name="Mohamadi H."/>
            <person name="Chu J."/>
            <person name="Raymond A."/>
            <person name="Pleasance S."/>
            <person name="Coope R."/>
            <person name="Wildung M.R."/>
            <person name="Ritland C.E."/>
            <person name="Bousquet J."/>
            <person name="Jones S.J."/>
            <person name="Bohlmann J."/>
            <person name="Birol I."/>
        </authorList>
    </citation>
    <scope>NUCLEOTIDE SEQUENCE [LARGE SCALE GENOMIC DNA]</scope>
    <source>
        <tissue evidence="2">Flushing bud</tissue>
    </source>
</reference>
<evidence type="ECO:0000313" key="2">
    <source>
        <dbReference type="EMBL" id="KUM47436.1"/>
    </source>
</evidence>
<feature type="compositionally biased region" description="Basic and acidic residues" evidence="1">
    <location>
        <begin position="22"/>
        <end position="31"/>
    </location>
</feature>
<feature type="compositionally biased region" description="Basic residues" evidence="1">
    <location>
        <begin position="11"/>
        <end position="21"/>
    </location>
</feature>
<geneLocation type="mitochondrion" evidence="2"/>
<proteinExistence type="predicted"/>